<organism evidence="7 8">
    <name type="scientific">Paucilactobacillus suebicus DSM 5007 = KCTC 3549</name>
    <dbReference type="NCBI Taxonomy" id="1423807"/>
    <lineage>
        <taxon>Bacteria</taxon>
        <taxon>Bacillati</taxon>
        <taxon>Bacillota</taxon>
        <taxon>Bacilli</taxon>
        <taxon>Lactobacillales</taxon>
        <taxon>Lactobacillaceae</taxon>
        <taxon>Paucilactobacillus</taxon>
    </lineage>
</organism>
<dbReference type="SFLD" id="SFLDS00005">
    <property type="entry name" value="Isoprenoid_Synthase_Type_I"/>
    <property type="match status" value="1"/>
</dbReference>
<dbReference type="SUPFAM" id="SSF48576">
    <property type="entry name" value="Terpenoid synthases"/>
    <property type="match status" value="1"/>
</dbReference>
<evidence type="ECO:0000313" key="7">
    <source>
        <dbReference type="EMBL" id="KRM11997.1"/>
    </source>
</evidence>
<dbReference type="eggNOG" id="COG0142">
    <property type="taxonomic scope" value="Bacteria"/>
</dbReference>
<proteinExistence type="inferred from homology"/>
<dbReference type="InterPro" id="IPR033749">
    <property type="entry name" value="Polyprenyl_synt_CS"/>
</dbReference>
<evidence type="ECO:0000256" key="2">
    <source>
        <dbReference type="ARBA" id="ARBA00006706"/>
    </source>
</evidence>
<dbReference type="RefSeq" id="WP_010621162.1">
    <property type="nucleotide sequence ID" value="NZ_AZGF01000012.1"/>
</dbReference>
<dbReference type="GO" id="GO:0046872">
    <property type="term" value="F:metal ion binding"/>
    <property type="evidence" value="ECO:0007669"/>
    <property type="project" value="UniProtKB-KW"/>
</dbReference>
<comment type="similarity">
    <text evidence="2 6">Belongs to the FPP/GGPP synthase family.</text>
</comment>
<evidence type="ECO:0000256" key="6">
    <source>
        <dbReference type="RuleBase" id="RU004466"/>
    </source>
</evidence>
<dbReference type="OrthoDB" id="9805316at2"/>
<evidence type="ECO:0000256" key="5">
    <source>
        <dbReference type="ARBA" id="ARBA00022842"/>
    </source>
</evidence>
<dbReference type="GO" id="GO:0004659">
    <property type="term" value="F:prenyltransferase activity"/>
    <property type="evidence" value="ECO:0007669"/>
    <property type="project" value="InterPro"/>
</dbReference>
<comment type="cofactor">
    <cofactor evidence="1">
        <name>Mg(2+)</name>
        <dbReference type="ChEBI" id="CHEBI:18420"/>
    </cofactor>
</comment>
<evidence type="ECO:0000313" key="8">
    <source>
        <dbReference type="Proteomes" id="UP000051820"/>
    </source>
</evidence>
<name>A0A0R1W317_9LACO</name>
<dbReference type="CDD" id="cd00685">
    <property type="entry name" value="Trans_IPPS_HT"/>
    <property type="match status" value="1"/>
</dbReference>
<dbReference type="InterPro" id="IPR008949">
    <property type="entry name" value="Isoprenoid_synthase_dom_sf"/>
</dbReference>
<reference evidence="7 8" key="1">
    <citation type="journal article" date="2015" name="Genome Announc.">
        <title>Expanding the biotechnology potential of lactobacilli through comparative genomics of 213 strains and associated genera.</title>
        <authorList>
            <person name="Sun Z."/>
            <person name="Harris H.M."/>
            <person name="McCann A."/>
            <person name="Guo C."/>
            <person name="Argimon S."/>
            <person name="Zhang W."/>
            <person name="Yang X."/>
            <person name="Jeffery I.B."/>
            <person name="Cooney J.C."/>
            <person name="Kagawa T.F."/>
            <person name="Liu W."/>
            <person name="Song Y."/>
            <person name="Salvetti E."/>
            <person name="Wrobel A."/>
            <person name="Rasinkangas P."/>
            <person name="Parkhill J."/>
            <person name="Rea M.C."/>
            <person name="O'Sullivan O."/>
            <person name="Ritari J."/>
            <person name="Douillard F.P."/>
            <person name="Paul Ross R."/>
            <person name="Yang R."/>
            <person name="Briner A.E."/>
            <person name="Felis G.E."/>
            <person name="de Vos W.M."/>
            <person name="Barrangou R."/>
            <person name="Klaenhammer T.R."/>
            <person name="Caufield P.W."/>
            <person name="Cui Y."/>
            <person name="Zhang H."/>
            <person name="O'Toole P.W."/>
        </authorList>
    </citation>
    <scope>NUCLEOTIDE SEQUENCE [LARGE SCALE GENOMIC DNA]</scope>
    <source>
        <strain evidence="7 8">DSM 5007</strain>
    </source>
</reference>
<keyword evidence="4" id="KW-0479">Metal-binding</keyword>
<dbReference type="Proteomes" id="UP000051820">
    <property type="component" value="Unassembled WGS sequence"/>
</dbReference>
<evidence type="ECO:0000256" key="3">
    <source>
        <dbReference type="ARBA" id="ARBA00022679"/>
    </source>
</evidence>
<evidence type="ECO:0000256" key="1">
    <source>
        <dbReference type="ARBA" id="ARBA00001946"/>
    </source>
</evidence>
<keyword evidence="5" id="KW-0460">Magnesium</keyword>
<evidence type="ECO:0000256" key="4">
    <source>
        <dbReference type="ARBA" id="ARBA00022723"/>
    </source>
</evidence>
<dbReference type="STRING" id="1423807.FD16_GL000366"/>
<keyword evidence="3 6" id="KW-0808">Transferase</keyword>
<dbReference type="PANTHER" id="PTHR12001:SF69">
    <property type="entry name" value="ALL TRANS-POLYPRENYL-DIPHOSPHATE SYNTHASE PDSS1"/>
    <property type="match status" value="1"/>
</dbReference>
<dbReference type="AlphaFoldDB" id="A0A0R1W317"/>
<dbReference type="Gene3D" id="1.10.600.10">
    <property type="entry name" value="Farnesyl Diphosphate Synthase"/>
    <property type="match status" value="1"/>
</dbReference>
<dbReference type="Pfam" id="PF00348">
    <property type="entry name" value="polyprenyl_synt"/>
    <property type="match status" value="1"/>
</dbReference>
<dbReference type="PATRIC" id="fig|1423807.3.peg.371"/>
<dbReference type="PROSITE" id="PS00444">
    <property type="entry name" value="POLYPRENYL_SYNTHASE_2"/>
    <property type="match status" value="1"/>
</dbReference>
<dbReference type="GO" id="GO:0008299">
    <property type="term" value="P:isoprenoid biosynthetic process"/>
    <property type="evidence" value="ECO:0007669"/>
    <property type="project" value="InterPro"/>
</dbReference>
<dbReference type="PANTHER" id="PTHR12001">
    <property type="entry name" value="GERANYLGERANYL PYROPHOSPHATE SYNTHASE"/>
    <property type="match status" value="1"/>
</dbReference>
<protein>
    <submittedName>
        <fullName evidence="7">Polyprenyl diphosphate synthase</fullName>
    </submittedName>
</protein>
<comment type="caution">
    <text evidence="7">The sequence shown here is derived from an EMBL/GenBank/DDBJ whole genome shotgun (WGS) entry which is preliminary data.</text>
</comment>
<dbReference type="InterPro" id="IPR000092">
    <property type="entry name" value="Polyprenyl_synt"/>
</dbReference>
<keyword evidence="8" id="KW-1185">Reference proteome</keyword>
<gene>
    <name evidence="7" type="ORF">FD16_GL000366</name>
</gene>
<sequence>MLEFWNTYPPVKKQLDQVLELLENRLTIDIPDVQEALDNFLHSGGKMLRPALFLLFADLNDRDANKQTNYINVAASLEMLHMATLIHDDIIDDSPLRRGTITVQSKCGKDTAVYAGDFLFTQFFELLIETLNGTSLMAENALTMKQLLLGELGQKADRFNLNQTVENYLHNITGKTARLFELACYEGVHLSNGGSELEKAAGTIGRNIGIAFQIYDDILDYSSDAKTLKKPITEDLAQGIYTLPLILARQNHEDEFDQYLQKKQLITEDEVRIVAKMVNQYGGIQQSKQYAKQYYDETITLINHIPASNAKKTIQTLSKKLLDRQY</sequence>
<accession>A0A0R1W317</accession>
<dbReference type="EMBL" id="AZGF01000012">
    <property type="protein sequence ID" value="KRM11997.1"/>
    <property type="molecule type" value="Genomic_DNA"/>
</dbReference>
<dbReference type="PROSITE" id="PS00723">
    <property type="entry name" value="POLYPRENYL_SYNTHASE_1"/>
    <property type="match status" value="1"/>
</dbReference>